<name>A0A1E5P0F2_9ACTN</name>
<dbReference type="Proteomes" id="UP000095705">
    <property type="component" value="Unassembled WGS sequence"/>
</dbReference>
<evidence type="ECO:0000313" key="1">
    <source>
        <dbReference type="EMBL" id="OEJ22542.1"/>
    </source>
</evidence>
<keyword evidence="2" id="KW-1185">Reference proteome</keyword>
<dbReference type="AlphaFoldDB" id="A0A1E5P0F2"/>
<accession>A0A1E5P0F2</accession>
<comment type="caution">
    <text evidence="1">The sequence shown here is derived from an EMBL/GenBank/DDBJ whole genome shotgun (WGS) entry which is preliminary data.</text>
</comment>
<evidence type="ECO:0000313" key="2">
    <source>
        <dbReference type="Proteomes" id="UP000095705"/>
    </source>
</evidence>
<proteinExistence type="predicted"/>
<sequence length="464" mass="50732">MVAFHASALDGVARNSALPTPLLLRLLAFERDGDRPPRDALQRAGIPESAVALILAHPNPGSRIDFAMSARAEPAQRARLTDDPSPKVRAALAYGPEVYDPRAKVAPLPDTVCARLLDDPDPSVRTAMLESPHLAPSFVASMATHHRAAARREAVRAWEALSAGERSALLADPDPEVRRAAALQECRRDVHVTAELLRDPKSAAEALRRGLLFRTDAERCVAERTHLAALAENPSLPPDLVERLAVNPDEDVRLAVSLRPELDETRRMGIDFTAGDLDRGEGVRWVRDGLAEPEVLRRAASSAHPLLQRAAAWSPHLPPDLLRLLARVEDPVVENLLGIHHPDAPEEVLMRVFARLGGTFSAWMAETHPRFPREGLAARYADHLDGNYRRLAVRDPAATPELIERLSRDPVVWTRQAAARDPRLPLHRLREALLVPELASSAGANPALPEDEMAAVLDRAGVPA</sequence>
<dbReference type="EMBL" id="MEHK01000002">
    <property type="protein sequence ID" value="OEJ22542.1"/>
    <property type="molecule type" value="Genomic_DNA"/>
</dbReference>
<gene>
    <name evidence="1" type="ORF">BGK67_34035</name>
</gene>
<dbReference type="InterPro" id="IPR011989">
    <property type="entry name" value="ARM-like"/>
</dbReference>
<dbReference type="InterPro" id="IPR016024">
    <property type="entry name" value="ARM-type_fold"/>
</dbReference>
<protein>
    <submittedName>
        <fullName evidence="1">Mucin-2</fullName>
    </submittedName>
</protein>
<dbReference type="Gene3D" id="1.25.10.10">
    <property type="entry name" value="Leucine-rich Repeat Variant"/>
    <property type="match status" value="1"/>
</dbReference>
<dbReference type="SUPFAM" id="SSF48371">
    <property type="entry name" value="ARM repeat"/>
    <property type="match status" value="1"/>
</dbReference>
<reference evidence="1 2" key="1">
    <citation type="submission" date="2016-08" db="EMBL/GenBank/DDBJ databases">
        <title>The complete genome of Streptomyces subrutilus 10-1-1.</title>
        <authorList>
            <person name="Chen X."/>
        </authorList>
    </citation>
    <scope>NUCLEOTIDE SEQUENCE [LARGE SCALE GENOMIC DNA]</scope>
    <source>
        <strain evidence="1 2">10-1-1</strain>
    </source>
</reference>
<dbReference type="OrthoDB" id="3699606at2"/>
<dbReference type="STRING" id="36818.BGK67_34035"/>
<organism evidence="1 2">
    <name type="scientific">Streptomyces subrutilus</name>
    <dbReference type="NCBI Taxonomy" id="36818"/>
    <lineage>
        <taxon>Bacteria</taxon>
        <taxon>Bacillati</taxon>
        <taxon>Actinomycetota</taxon>
        <taxon>Actinomycetes</taxon>
        <taxon>Kitasatosporales</taxon>
        <taxon>Streptomycetaceae</taxon>
        <taxon>Streptomyces</taxon>
    </lineage>
</organism>